<dbReference type="InterPro" id="IPR036388">
    <property type="entry name" value="WH-like_DNA-bd_sf"/>
</dbReference>
<dbReference type="RefSeq" id="WP_126597288.1">
    <property type="nucleotide sequence ID" value="NZ_BIFQ01000001.1"/>
</dbReference>
<protein>
    <submittedName>
        <fullName evidence="5">GntR family transcriptional regulator</fullName>
    </submittedName>
</protein>
<dbReference type="InterPro" id="IPR050679">
    <property type="entry name" value="Bact_HTH_transcr_reg"/>
</dbReference>
<dbReference type="PANTHER" id="PTHR44846">
    <property type="entry name" value="MANNOSYL-D-GLYCERATE TRANSPORT/METABOLISM SYSTEM REPRESSOR MNGR-RELATED"/>
    <property type="match status" value="1"/>
</dbReference>
<accession>A0A401ZHK6</accession>
<reference evidence="6" key="1">
    <citation type="submission" date="2018-12" db="EMBL/GenBank/DDBJ databases">
        <title>Tengunoibacter tsumagoiensis gen. nov., sp. nov., Dictyobacter kobayashii sp. nov., D. alpinus sp. nov., and D. joshuensis sp. nov. and description of Dictyobacteraceae fam. nov. within the order Ktedonobacterales isolated from Tengu-no-mugimeshi.</title>
        <authorList>
            <person name="Wang C.M."/>
            <person name="Zheng Y."/>
            <person name="Sakai Y."/>
            <person name="Toyoda A."/>
            <person name="Minakuchi Y."/>
            <person name="Abe K."/>
            <person name="Yokota A."/>
            <person name="Yabe S."/>
        </authorList>
    </citation>
    <scope>NUCLEOTIDE SEQUENCE [LARGE SCALE GENOMIC DNA]</scope>
    <source>
        <strain evidence="6">S-27</strain>
    </source>
</reference>
<dbReference type="GO" id="GO:0003677">
    <property type="term" value="F:DNA binding"/>
    <property type="evidence" value="ECO:0007669"/>
    <property type="project" value="UniProtKB-KW"/>
</dbReference>
<dbReference type="Pfam" id="PF07702">
    <property type="entry name" value="UTRA"/>
    <property type="match status" value="1"/>
</dbReference>
<evidence type="ECO:0000313" key="6">
    <source>
        <dbReference type="Proteomes" id="UP000287224"/>
    </source>
</evidence>
<dbReference type="SUPFAM" id="SSF64288">
    <property type="entry name" value="Chorismate lyase-like"/>
    <property type="match status" value="1"/>
</dbReference>
<keyword evidence="6" id="KW-1185">Reference proteome</keyword>
<dbReference type="Gene3D" id="3.40.1410.10">
    <property type="entry name" value="Chorismate lyase-like"/>
    <property type="match status" value="1"/>
</dbReference>
<keyword evidence="1" id="KW-0805">Transcription regulation</keyword>
<dbReference type="Proteomes" id="UP000287224">
    <property type="component" value="Unassembled WGS sequence"/>
</dbReference>
<keyword evidence="3" id="KW-0804">Transcription</keyword>
<organism evidence="5 6">
    <name type="scientific">Dictyobacter aurantiacus</name>
    <dbReference type="NCBI Taxonomy" id="1936993"/>
    <lineage>
        <taxon>Bacteria</taxon>
        <taxon>Bacillati</taxon>
        <taxon>Chloroflexota</taxon>
        <taxon>Ktedonobacteria</taxon>
        <taxon>Ktedonobacterales</taxon>
        <taxon>Dictyobacteraceae</taxon>
        <taxon>Dictyobacter</taxon>
    </lineage>
</organism>
<dbReference type="InterPro" id="IPR011663">
    <property type="entry name" value="UTRA"/>
</dbReference>
<dbReference type="AlphaFoldDB" id="A0A401ZHK6"/>
<dbReference type="EMBL" id="BIFQ01000001">
    <property type="protein sequence ID" value="GCE06332.1"/>
    <property type="molecule type" value="Genomic_DNA"/>
</dbReference>
<dbReference type="InterPro" id="IPR000524">
    <property type="entry name" value="Tscrpt_reg_HTH_GntR"/>
</dbReference>
<dbReference type="PANTHER" id="PTHR44846:SF1">
    <property type="entry name" value="MANNOSYL-D-GLYCERATE TRANSPORT_METABOLISM SYSTEM REPRESSOR MNGR-RELATED"/>
    <property type="match status" value="1"/>
</dbReference>
<evidence type="ECO:0000256" key="2">
    <source>
        <dbReference type="ARBA" id="ARBA00023125"/>
    </source>
</evidence>
<sequence>MPILERSNPLPLYYQLKEVLKQQIRAGHLAPHTAIPSEPELVTQYHVSRATVRQALTELVHEGLLYRQHGRGTFVCEPRVQQHTISELTSLSEELRRRGKRPGGMLFVSELVRGSQTVREQLRLTDEEQVIRLERLRTADDQPIAYEVDYLPYPRATGVYQRAKETAEGSLYNLMASEGLQPYIAEQSIKADTASEREAELLRVSQEESGLRIFSTAFDETGAPIEYTESFFPASLYEFRLTLRVTK</sequence>
<dbReference type="SMART" id="SM00866">
    <property type="entry name" value="UTRA"/>
    <property type="match status" value="1"/>
</dbReference>
<evidence type="ECO:0000256" key="1">
    <source>
        <dbReference type="ARBA" id="ARBA00023015"/>
    </source>
</evidence>
<dbReference type="Gene3D" id="1.10.10.10">
    <property type="entry name" value="Winged helix-like DNA-binding domain superfamily/Winged helix DNA-binding domain"/>
    <property type="match status" value="1"/>
</dbReference>
<gene>
    <name evidence="5" type="ORF">KDAU_36610</name>
</gene>
<keyword evidence="2" id="KW-0238">DNA-binding</keyword>
<proteinExistence type="predicted"/>
<dbReference type="FunFam" id="1.10.10.10:FF:000079">
    <property type="entry name" value="GntR family transcriptional regulator"/>
    <property type="match status" value="1"/>
</dbReference>
<dbReference type="OrthoDB" id="146373at2"/>
<dbReference type="PRINTS" id="PR00035">
    <property type="entry name" value="HTHGNTR"/>
</dbReference>
<dbReference type="SMART" id="SM00345">
    <property type="entry name" value="HTH_GNTR"/>
    <property type="match status" value="1"/>
</dbReference>
<feature type="domain" description="HTH gntR-type" evidence="4">
    <location>
        <begin position="10"/>
        <end position="78"/>
    </location>
</feature>
<dbReference type="GO" id="GO:0045892">
    <property type="term" value="P:negative regulation of DNA-templated transcription"/>
    <property type="evidence" value="ECO:0007669"/>
    <property type="project" value="TreeGrafter"/>
</dbReference>
<dbReference type="GO" id="GO:0003700">
    <property type="term" value="F:DNA-binding transcription factor activity"/>
    <property type="evidence" value="ECO:0007669"/>
    <property type="project" value="InterPro"/>
</dbReference>
<evidence type="ECO:0000313" key="5">
    <source>
        <dbReference type="EMBL" id="GCE06332.1"/>
    </source>
</evidence>
<name>A0A401ZHK6_9CHLR</name>
<dbReference type="SUPFAM" id="SSF46785">
    <property type="entry name" value="Winged helix' DNA-binding domain"/>
    <property type="match status" value="1"/>
</dbReference>
<dbReference type="Pfam" id="PF00392">
    <property type="entry name" value="GntR"/>
    <property type="match status" value="1"/>
</dbReference>
<comment type="caution">
    <text evidence="5">The sequence shown here is derived from an EMBL/GenBank/DDBJ whole genome shotgun (WGS) entry which is preliminary data.</text>
</comment>
<evidence type="ECO:0000256" key="3">
    <source>
        <dbReference type="ARBA" id="ARBA00023163"/>
    </source>
</evidence>
<dbReference type="InterPro" id="IPR036390">
    <property type="entry name" value="WH_DNA-bd_sf"/>
</dbReference>
<dbReference type="PROSITE" id="PS50949">
    <property type="entry name" value="HTH_GNTR"/>
    <property type="match status" value="1"/>
</dbReference>
<dbReference type="InterPro" id="IPR028978">
    <property type="entry name" value="Chorismate_lyase_/UTRA_dom_sf"/>
</dbReference>
<dbReference type="CDD" id="cd07377">
    <property type="entry name" value="WHTH_GntR"/>
    <property type="match status" value="1"/>
</dbReference>
<evidence type="ECO:0000259" key="4">
    <source>
        <dbReference type="PROSITE" id="PS50949"/>
    </source>
</evidence>